<organism evidence="2 3">
    <name type="scientific">Castanea mollissima</name>
    <name type="common">Chinese chestnut</name>
    <dbReference type="NCBI Taxonomy" id="60419"/>
    <lineage>
        <taxon>Eukaryota</taxon>
        <taxon>Viridiplantae</taxon>
        <taxon>Streptophyta</taxon>
        <taxon>Embryophyta</taxon>
        <taxon>Tracheophyta</taxon>
        <taxon>Spermatophyta</taxon>
        <taxon>Magnoliopsida</taxon>
        <taxon>eudicotyledons</taxon>
        <taxon>Gunneridae</taxon>
        <taxon>Pentapetalae</taxon>
        <taxon>rosids</taxon>
        <taxon>fabids</taxon>
        <taxon>Fagales</taxon>
        <taxon>Fagaceae</taxon>
        <taxon>Castanea</taxon>
    </lineage>
</organism>
<accession>A0A8J4VSL9</accession>
<evidence type="ECO:0008006" key="4">
    <source>
        <dbReference type="Google" id="ProtNLM"/>
    </source>
</evidence>
<keyword evidence="1" id="KW-0813">Transport</keyword>
<gene>
    <name evidence="2" type="ORF">CMV_005156</name>
</gene>
<dbReference type="PANTHER" id="PTHR19241">
    <property type="entry name" value="ATP-BINDING CASSETTE TRANSPORTER"/>
    <property type="match status" value="1"/>
</dbReference>
<name>A0A8J4VSL9_9ROSI</name>
<sequence length="108" mass="11979">MQLAKPVCGSWTHGVANVTENYIKLWHLHPIVDFHSRYATAIEGQEGNVVTGYILKVLGLEVCADTLVRNQMLRGISGGQRKRVTTAKVVDKKQSTLDATAFGHFEKK</sequence>
<proteinExistence type="predicted"/>
<dbReference type="Proteomes" id="UP000737018">
    <property type="component" value="Unassembled WGS sequence"/>
</dbReference>
<dbReference type="OrthoDB" id="66620at2759"/>
<protein>
    <recommendedName>
        <fullName evidence="4">ABC transporter domain-containing protein</fullName>
    </recommendedName>
</protein>
<evidence type="ECO:0000313" key="3">
    <source>
        <dbReference type="Proteomes" id="UP000737018"/>
    </source>
</evidence>
<dbReference type="EMBL" id="JRKL02000456">
    <property type="protein sequence ID" value="KAF3971218.1"/>
    <property type="molecule type" value="Genomic_DNA"/>
</dbReference>
<evidence type="ECO:0000256" key="1">
    <source>
        <dbReference type="ARBA" id="ARBA00022448"/>
    </source>
</evidence>
<comment type="caution">
    <text evidence="2">The sequence shown here is derived from an EMBL/GenBank/DDBJ whole genome shotgun (WGS) entry which is preliminary data.</text>
</comment>
<reference evidence="2" key="1">
    <citation type="submission" date="2020-03" db="EMBL/GenBank/DDBJ databases">
        <title>Castanea mollissima Vanexum genome sequencing.</title>
        <authorList>
            <person name="Staton M."/>
        </authorList>
    </citation>
    <scope>NUCLEOTIDE SEQUENCE</scope>
    <source>
        <tissue evidence="2">Leaf</tissue>
    </source>
</reference>
<dbReference type="AlphaFoldDB" id="A0A8J4VSL9"/>
<evidence type="ECO:0000313" key="2">
    <source>
        <dbReference type="EMBL" id="KAF3971218.1"/>
    </source>
</evidence>
<keyword evidence="3" id="KW-1185">Reference proteome</keyword>